<keyword evidence="7" id="KW-1185">Reference proteome</keyword>
<feature type="domain" description="Succinylglutamate desuccinylase/Aspartoacylase catalytic" evidence="5">
    <location>
        <begin position="31"/>
        <end position="111"/>
    </location>
</feature>
<dbReference type="InterPro" id="IPR053138">
    <property type="entry name" value="N-alpha-Ac-DABA_deacetylase"/>
</dbReference>
<evidence type="ECO:0000256" key="2">
    <source>
        <dbReference type="ARBA" id="ARBA00022723"/>
    </source>
</evidence>
<dbReference type="Gene3D" id="3.40.630.10">
    <property type="entry name" value="Zn peptidases"/>
    <property type="match status" value="1"/>
</dbReference>
<proteinExistence type="predicted"/>
<reference evidence="7" key="1">
    <citation type="journal article" date="2019" name="Int. J. Syst. Evol. Microbiol.">
        <title>The Global Catalogue of Microorganisms (GCM) 10K type strain sequencing project: providing services to taxonomists for standard genome sequencing and annotation.</title>
        <authorList>
            <consortium name="The Broad Institute Genomics Platform"/>
            <consortium name="The Broad Institute Genome Sequencing Center for Infectious Disease"/>
            <person name="Wu L."/>
            <person name="Ma J."/>
        </authorList>
    </citation>
    <scope>NUCLEOTIDE SEQUENCE [LARGE SCALE GENOMIC DNA]</scope>
    <source>
        <strain evidence="7">CGMCC 1.15419</strain>
    </source>
</reference>
<dbReference type="RefSeq" id="WP_188716804.1">
    <property type="nucleotide sequence ID" value="NZ_BMIV01000022.1"/>
</dbReference>
<dbReference type="EMBL" id="BMIV01000022">
    <property type="protein sequence ID" value="GGF79016.1"/>
    <property type="molecule type" value="Genomic_DNA"/>
</dbReference>
<dbReference type="PANTHER" id="PTHR37326">
    <property type="entry name" value="BLL3975 PROTEIN"/>
    <property type="match status" value="1"/>
</dbReference>
<keyword evidence="2" id="KW-0479">Metal-binding</keyword>
<sequence>MRERCFSLPGRGPGTSHQILTLSFGNPDARPHVHVQGGLHADEGPGMMVARLLADLLVEAEAAGRLCGHVTVVPFANPLGLGQVLHHNHSGRFDLYDGRNFNRDYPDLTDDAAARLEGRLTDDPQRNTGLVRAALRASLNERQPVGPAEALRHHLMDLALDADVVLDLHCDGEAEMHLYTQPGAWDRLAPLAALTRCRAVLLAEVSGGNPFDEALSGPWTALAKRFPDHPIPLGCASTTVELRGQADVCRTRGMQDARAILDYLTHLGALSGMVDLPPALCSPTPLAGSEVLTAPAAGLLSYAISLGAEVQAGQTVAEITDLETGQVTPVRASTSGVFYARPLDRIAEAGKHLGQIAGDRPLRDGSLLSP</sequence>
<evidence type="ECO:0000313" key="7">
    <source>
        <dbReference type="Proteomes" id="UP000640509"/>
    </source>
</evidence>
<name>A0ABQ1VM03_9RHOB</name>
<evidence type="ECO:0000259" key="5">
    <source>
        <dbReference type="Pfam" id="PF24827"/>
    </source>
</evidence>
<comment type="cofactor">
    <cofactor evidence="1">
        <name>Zn(2+)</name>
        <dbReference type="ChEBI" id="CHEBI:29105"/>
    </cofactor>
</comment>
<evidence type="ECO:0000313" key="6">
    <source>
        <dbReference type="EMBL" id="GGF79016.1"/>
    </source>
</evidence>
<dbReference type="PANTHER" id="PTHR37326:SF1">
    <property type="entry name" value="BLL3975 PROTEIN"/>
    <property type="match status" value="1"/>
</dbReference>
<dbReference type="InterPro" id="IPR055438">
    <property type="entry name" value="AstE_AspA_cat"/>
</dbReference>
<dbReference type="Proteomes" id="UP000640509">
    <property type="component" value="Unassembled WGS sequence"/>
</dbReference>
<keyword evidence="3" id="KW-0378">Hydrolase</keyword>
<dbReference type="Pfam" id="PF24827">
    <property type="entry name" value="AstE_AspA_cat"/>
    <property type="match status" value="1"/>
</dbReference>
<evidence type="ECO:0000256" key="4">
    <source>
        <dbReference type="ARBA" id="ARBA00022833"/>
    </source>
</evidence>
<gene>
    <name evidence="6" type="ORF">GCM10011402_34580</name>
</gene>
<accession>A0ABQ1VM03</accession>
<comment type="caution">
    <text evidence="6">The sequence shown here is derived from an EMBL/GenBank/DDBJ whole genome shotgun (WGS) entry which is preliminary data.</text>
</comment>
<evidence type="ECO:0000256" key="3">
    <source>
        <dbReference type="ARBA" id="ARBA00022801"/>
    </source>
</evidence>
<organism evidence="6 7">
    <name type="scientific">Paracoccus acridae</name>
    <dbReference type="NCBI Taxonomy" id="1795310"/>
    <lineage>
        <taxon>Bacteria</taxon>
        <taxon>Pseudomonadati</taxon>
        <taxon>Pseudomonadota</taxon>
        <taxon>Alphaproteobacteria</taxon>
        <taxon>Rhodobacterales</taxon>
        <taxon>Paracoccaceae</taxon>
        <taxon>Paracoccus</taxon>
    </lineage>
</organism>
<dbReference type="CDD" id="cd06250">
    <property type="entry name" value="M14_PaAOTO_like"/>
    <property type="match status" value="1"/>
</dbReference>
<protein>
    <recommendedName>
        <fullName evidence="5">Succinylglutamate desuccinylase/Aspartoacylase catalytic domain-containing protein</fullName>
    </recommendedName>
</protein>
<dbReference type="SUPFAM" id="SSF53187">
    <property type="entry name" value="Zn-dependent exopeptidases"/>
    <property type="match status" value="1"/>
</dbReference>
<keyword evidence="4" id="KW-0862">Zinc</keyword>
<evidence type="ECO:0000256" key="1">
    <source>
        <dbReference type="ARBA" id="ARBA00001947"/>
    </source>
</evidence>